<protein>
    <recommendedName>
        <fullName evidence="7">3-phosphoshikimate 1-carboxyvinyltransferase</fullName>
        <ecNumber evidence="7">2.5.1.19</ecNumber>
    </recommendedName>
    <alternativeName>
        <fullName evidence="7">5-enolpyruvylshikimate-3-phosphate synthase</fullName>
        <shortName evidence="7">EPSP synthase</shortName>
        <shortName evidence="7">EPSPS</shortName>
    </alternativeName>
</protein>
<keyword evidence="5 7" id="KW-0057">Aromatic amino acid biosynthesis</keyword>
<dbReference type="GO" id="GO:0008652">
    <property type="term" value="P:amino acid biosynthetic process"/>
    <property type="evidence" value="ECO:0007669"/>
    <property type="project" value="UniProtKB-KW"/>
</dbReference>
<evidence type="ECO:0000259" key="8">
    <source>
        <dbReference type="Pfam" id="PF00275"/>
    </source>
</evidence>
<gene>
    <name evidence="7 9" type="primary">aroA</name>
    <name evidence="9" type="ORF">GSF08_01470</name>
</gene>
<dbReference type="RefSeq" id="WP_160624103.1">
    <property type="nucleotide sequence ID" value="NZ_WUUQ01000001.1"/>
</dbReference>
<keyword evidence="3 7" id="KW-0028">Amino-acid biosynthesis</keyword>
<feature type="binding site" evidence="7">
    <location>
        <position position="91"/>
    </location>
    <ligand>
        <name>phosphoenolpyruvate</name>
        <dbReference type="ChEBI" id="CHEBI:58702"/>
    </ligand>
</feature>
<evidence type="ECO:0000256" key="4">
    <source>
        <dbReference type="ARBA" id="ARBA00022679"/>
    </source>
</evidence>
<evidence type="ECO:0000256" key="1">
    <source>
        <dbReference type="ARBA" id="ARBA00004811"/>
    </source>
</evidence>
<dbReference type="GO" id="GO:0003866">
    <property type="term" value="F:3-phosphoshikimate 1-carboxyvinyltransferase activity"/>
    <property type="evidence" value="ECO:0007669"/>
    <property type="project" value="UniProtKB-UniRule"/>
</dbReference>
<dbReference type="PROSITE" id="PS00885">
    <property type="entry name" value="EPSP_SYNTHASE_2"/>
    <property type="match status" value="1"/>
</dbReference>
<feature type="binding site" evidence="7">
    <location>
        <position position="402"/>
    </location>
    <ligand>
        <name>phosphoenolpyruvate</name>
        <dbReference type="ChEBI" id="CHEBI:58702"/>
    </ligand>
</feature>
<dbReference type="InterPro" id="IPR013792">
    <property type="entry name" value="RNA3'P_cycl/enolpyr_Trfase_a/b"/>
</dbReference>
<dbReference type="InterPro" id="IPR006264">
    <property type="entry name" value="EPSP_synthase"/>
</dbReference>
<keyword evidence="7" id="KW-0963">Cytoplasm</keyword>
<feature type="binding site" evidence="7">
    <location>
        <position position="161"/>
    </location>
    <ligand>
        <name>3-phosphoshikimate</name>
        <dbReference type="ChEBI" id="CHEBI:145989"/>
    </ligand>
</feature>
<dbReference type="EC" id="2.5.1.19" evidence="7"/>
<dbReference type="GO" id="GO:0005737">
    <property type="term" value="C:cytoplasm"/>
    <property type="evidence" value="ECO:0007669"/>
    <property type="project" value="UniProtKB-SubCell"/>
</dbReference>
<dbReference type="InterPro" id="IPR036968">
    <property type="entry name" value="Enolpyruvate_Tfrase_sf"/>
</dbReference>
<keyword evidence="10" id="KW-1185">Reference proteome</keyword>
<dbReference type="PANTHER" id="PTHR21090">
    <property type="entry name" value="AROM/DEHYDROQUINATE SYNTHASE"/>
    <property type="match status" value="1"/>
</dbReference>
<dbReference type="NCBIfam" id="TIGR01356">
    <property type="entry name" value="aroA"/>
    <property type="match status" value="1"/>
</dbReference>
<feature type="binding site" evidence="7">
    <location>
        <position position="376"/>
    </location>
    <ligand>
        <name>phosphoenolpyruvate</name>
        <dbReference type="ChEBI" id="CHEBI:58702"/>
    </ligand>
</feature>
<feature type="binding site" evidence="7">
    <location>
        <position position="333"/>
    </location>
    <ligand>
        <name>phosphoenolpyruvate</name>
        <dbReference type="ChEBI" id="CHEBI:58702"/>
    </ligand>
</feature>
<dbReference type="Gene3D" id="3.65.10.10">
    <property type="entry name" value="Enolpyruvate transferase domain"/>
    <property type="match status" value="2"/>
</dbReference>
<dbReference type="PANTHER" id="PTHR21090:SF5">
    <property type="entry name" value="PENTAFUNCTIONAL AROM POLYPEPTIDE"/>
    <property type="match status" value="1"/>
</dbReference>
<dbReference type="InterPro" id="IPR001986">
    <property type="entry name" value="Enolpyruvate_Tfrase_dom"/>
</dbReference>
<comment type="caution">
    <text evidence="9">The sequence shown here is derived from an EMBL/GenBank/DDBJ whole genome shotgun (WGS) entry which is preliminary data.</text>
</comment>
<dbReference type="CDD" id="cd01556">
    <property type="entry name" value="EPSP_synthase"/>
    <property type="match status" value="1"/>
</dbReference>
<evidence type="ECO:0000313" key="9">
    <source>
        <dbReference type="EMBL" id="MXQ72613.1"/>
    </source>
</evidence>
<dbReference type="EMBL" id="WUUQ01000001">
    <property type="protein sequence ID" value="MXQ72613.1"/>
    <property type="molecule type" value="Genomic_DNA"/>
</dbReference>
<sequence length="423" mass="47408">MKAVVYPFHPAGTVTVPPSKSMSHRAIICASLASGTSIIRNIAWSEDILVTLEGMKKLGAHINQYDDYAEITGIQSFQDIQDTNIFCNESGSTLRFFIPIFSLCKQAITFHGQGRLMQRPQSVYKEIFDRQHLSFQQDQDHIKINGQLQAGEYTVRGDISSQFISGLLFTLPLLDKKSIIHIMEPFESRSYIQLTIDMLKRFQIDVEWLDENTIAVEGKQHYQPCDYTIEGDFSQFAFFGVLAAINHDLCIKGMDITSKQGDKAILSILEQAGITVHTEENGYQIQHGIINPITIDLQDCPDLGPILTVLGMYAKGTIQIIHAGRLRIKESDRIEAMETELRKCGVNIHSTQDTITICGKTQYQGGVHFNGHNDHRIVMSLAIAASRMEQPCTIHGAQAIRKSYPNFFQDLQKIGGKVVISDD</sequence>
<feature type="binding site" evidence="7">
    <location>
        <position position="162"/>
    </location>
    <ligand>
        <name>phosphoenolpyruvate</name>
        <dbReference type="ChEBI" id="CHEBI:58702"/>
    </ligand>
</feature>
<dbReference type="Proteomes" id="UP000434036">
    <property type="component" value="Unassembled WGS sequence"/>
</dbReference>
<feature type="binding site" evidence="7">
    <location>
        <position position="21"/>
    </location>
    <ligand>
        <name>3-phosphoshikimate</name>
        <dbReference type="ChEBI" id="CHEBI:145989"/>
    </ligand>
</feature>
<dbReference type="InterPro" id="IPR023193">
    <property type="entry name" value="EPSP_synthase_CS"/>
</dbReference>
<comment type="catalytic activity">
    <reaction evidence="6">
        <text>3-phosphoshikimate + phosphoenolpyruvate = 5-O-(1-carboxyvinyl)-3-phosphoshikimate + phosphate</text>
        <dbReference type="Rhea" id="RHEA:21256"/>
        <dbReference type="ChEBI" id="CHEBI:43474"/>
        <dbReference type="ChEBI" id="CHEBI:57701"/>
        <dbReference type="ChEBI" id="CHEBI:58702"/>
        <dbReference type="ChEBI" id="CHEBI:145989"/>
        <dbReference type="EC" id="2.5.1.19"/>
    </reaction>
    <physiologicalReaction direction="left-to-right" evidence="6">
        <dbReference type="Rhea" id="RHEA:21257"/>
    </physiologicalReaction>
</comment>
<comment type="subcellular location">
    <subcellularLocation>
        <location evidence="7">Cytoplasm</location>
    </subcellularLocation>
</comment>
<feature type="binding site" evidence="7">
    <location>
        <position position="25"/>
    </location>
    <ligand>
        <name>3-phosphoshikimate</name>
        <dbReference type="ChEBI" id="CHEBI:145989"/>
    </ligand>
</feature>
<feature type="domain" description="Enolpyruvate transferase" evidence="8">
    <location>
        <begin position="12"/>
        <end position="411"/>
    </location>
</feature>
<reference evidence="9 10" key="2">
    <citation type="submission" date="2020-01" db="EMBL/GenBank/DDBJ databases">
        <title>Clostridiaceae sp. nov. isolated from the gut of human by culturomics.</title>
        <authorList>
            <person name="Chang Y."/>
        </authorList>
    </citation>
    <scope>NUCLEOTIDE SEQUENCE [LARGE SCALE GENOMIC DNA]</scope>
    <source>
        <strain evidence="9 10">DONG20-135</strain>
    </source>
</reference>
<dbReference type="SUPFAM" id="SSF55205">
    <property type="entry name" value="EPT/RTPC-like"/>
    <property type="match status" value="1"/>
</dbReference>
<comment type="function">
    <text evidence="7">Catalyzes the transfer of the enolpyruvyl moiety of phosphoenolpyruvate (PEP) to the 5-hydroxyl of shikimate-3-phosphate (S3P) to produce enolpyruvyl shikimate-3-phosphate and inorganic phosphate.</text>
</comment>
<evidence type="ECO:0000256" key="5">
    <source>
        <dbReference type="ARBA" id="ARBA00023141"/>
    </source>
</evidence>
<feature type="binding site" evidence="7">
    <location>
        <position position="119"/>
    </location>
    <ligand>
        <name>phosphoenolpyruvate</name>
        <dbReference type="ChEBI" id="CHEBI:58702"/>
    </ligand>
</feature>
<feature type="binding site" evidence="7">
    <location>
        <position position="329"/>
    </location>
    <ligand>
        <name>3-phosphoshikimate</name>
        <dbReference type="ChEBI" id="CHEBI:145989"/>
    </ligand>
</feature>
<accession>A0A6N8U7D3</accession>
<evidence type="ECO:0000256" key="6">
    <source>
        <dbReference type="ARBA" id="ARBA00044633"/>
    </source>
</evidence>
<reference evidence="9 10" key="1">
    <citation type="submission" date="2019-12" db="EMBL/GenBank/DDBJ databases">
        <authorList>
            <person name="Yang R."/>
        </authorList>
    </citation>
    <scope>NUCLEOTIDE SEQUENCE [LARGE SCALE GENOMIC DNA]</scope>
    <source>
        <strain evidence="9 10">DONG20-135</strain>
    </source>
</reference>
<keyword evidence="4 7" id="KW-0808">Transferase</keyword>
<organism evidence="9 10">
    <name type="scientific">Copranaerobaculum intestinale</name>
    <dbReference type="NCBI Taxonomy" id="2692629"/>
    <lineage>
        <taxon>Bacteria</taxon>
        <taxon>Bacillati</taxon>
        <taxon>Bacillota</taxon>
        <taxon>Erysipelotrichia</taxon>
        <taxon>Erysipelotrichales</taxon>
        <taxon>Erysipelotrichaceae</taxon>
        <taxon>Copranaerobaculum</taxon>
    </lineage>
</organism>
<evidence type="ECO:0000256" key="7">
    <source>
        <dbReference type="HAMAP-Rule" id="MF_00210"/>
    </source>
</evidence>
<proteinExistence type="inferred from homology"/>
<feature type="binding site" evidence="7">
    <location>
        <position position="20"/>
    </location>
    <ligand>
        <name>3-phosphoshikimate</name>
        <dbReference type="ChEBI" id="CHEBI:145989"/>
    </ligand>
</feature>
<feature type="binding site" evidence="7">
    <location>
        <position position="302"/>
    </location>
    <ligand>
        <name>3-phosphoshikimate</name>
        <dbReference type="ChEBI" id="CHEBI:145989"/>
    </ligand>
</feature>
<comment type="subunit">
    <text evidence="7">Monomer.</text>
</comment>
<dbReference type="PIRSF" id="PIRSF000505">
    <property type="entry name" value="EPSPS"/>
    <property type="match status" value="1"/>
</dbReference>
<dbReference type="UniPathway" id="UPA00053">
    <property type="reaction ID" value="UER00089"/>
</dbReference>
<dbReference type="GO" id="GO:0009423">
    <property type="term" value="P:chorismate biosynthetic process"/>
    <property type="evidence" value="ECO:0007669"/>
    <property type="project" value="UniProtKB-UniRule"/>
</dbReference>
<comment type="pathway">
    <text evidence="1 7">Metabolic intermediate biosynthesis; chorismate biosynthesis; chorismate from D-erythrose 4-phosphate and phosphoenolpyruvate: step 6/7.</text>
</comment>
<name>A0A6N8U7D3_9FIRM</name>
<feature type="binding site" evidence="7">
    <location>
        <position position="160"/>
    </location>
    <ligand>
        <name>3-phosphoshikimate</name>
        <dbReference type="ChEBI" id="CHEBI:145989"/>
    </ligand>
</feature>
<feature type="binding site" evidence="7">
    <location>
        <position position="188"/>
    </location>
    <ligand>
        <name>3-phosphoshikimate</name>
        <dbReference type="ChEBI" id="CHEBI:145989"/>
    </ligand>
</feature>
<feature type="active site" description="Proton acceptor" evidence="7">
    <location>
        <position position="302"/>
    </location>
</feature>
<evidence type="ECO:0000256" key="3">
    <source>
        <dbReference type="ARBA" id="ARBA00022605"/>
    </source>
</evidence>
<evidence type="ECO:0000256" key="2">
    <source>
        <dbReference type="ARBA" id="ARBA00009948"/>
    </source>
</evidence>
<feature type="binding site" evidence="7">
    <location>
        <position position="162"/>
    </location>
    <ligand>
        <name>3-phosphoshikimate</name>
        <dbReference type="ChEBI" id="CHEBI:145989"/>
    </ligand>
</feature>
<comment type="similarity">
    <text evidence="2 7">Belongs to the EPSP synthase family.</text>
</comment>
<dbReference type="AlphaFoldDB" id="A0A6N8U7D3"/>
<dbReference type="HAMAP" id="MF_00210">
    <property type="entry name" value="EPSP_synth"/>
    <property type="match status" value="1"/>
</dbReference>
<feature type="binding site" evidence="7">
    <location>
        <position position="20"/>
    </location>
    <ligand>
        <name>phosphoenolpyruvate</name>
        <dbReference type="ChEBI" id="CHEBI:58702"/>
    </ligand>
</feature>
<evidence type="ECO:0000313" key="10">
    <source>
        <dbReference type="Proteomes" id="UP000434036"/>
    </source>
</evidence>
<dbReference type="Pfam" id="PF00275">
    <property type="entry name" value="EPSP_synthase"/>
    <property type="match status" value="1"/>
</dbReference>
<dbReference type="GO" id="GO:0009073">
    <property type="term" value="P:aromatic amino acid family biosynthetic process"/>
    <property type="evidence" value="ECO:0007669"/>
    <property type="project" value="UniProtKB-KW"/>
</dbReference>
<comment type="caution">
    <text evidence="7">Lacks conserved residue(s) required for the propagation of feature annotation.</text>
</comment>